<comment type="similarity">
    <text evidence="1 13">Belongs to the DapB family.</text>
</comment>
<feature type="binding site" evidence="13">
    <location>
        <begin position="9"/>
        <end position="14"/>
    </location>
    <ligand>
        <name>NAD(+)</name>
        <dbReference type="ChEBI" id="CHEBI:57540"/>
    </ligand>
</feature>
<feature type="binding site" evidence="13">
    <location>
        <begin position="99"/>
        <end position="102"/>
    </location>
    <ligand>
        <name>NAD(+)</name>
        <dbReference type="ChEBI" id="CHEBI:57540"/>
    </ligand>
</feature>
<feature type="domain" description="Dihydrodipicolinate reductase N-terminal" evidence="14">
    <location>
        <begin position="4"/>
        <end position="102"/>
    </location>
</feature>
<comment type="caution">
    <text evidence="16">The sequence shown here is derived from an EMBL/GenBank/DDBJ whole genome shotgun (WGS) entry which is preliminary data.</text>
</comment>
<evidence type="ECO:0000256" key="7">
    <source>
        <dbReference type="ARBA" id="ARBA00023027"/>
    </source>
</evidence>
<comment type="subcellular location">
    <subcellularLocation>
        <location evidence="13">Cytoplasm</location>
    </subcellularLocation>
</comment>
<evidence type="ECO:0000256" key="5">
    <source>
        <dbReference type="ARBA" id="ARBA00022915"/>
    </source>
</evidence>
<dbReference type="InterPro" id="IPR023940">
    <property type="entry name" value="DHDPR_bac"/>
</dbReference>
<evidence type="ECO:0000313" key="17">
    <source>
        <dbReference type="Proteomes" id="UP000526501"/>
    </source>
</evidence>
<evidence type="ECO:0000259" key="15">
    <source>
        <dbReference type="Pfam" id="PF05173"/>
    </source>
</evidence>
<evidence type="ECO:0000256" key="10">
    <source>
        <dbReference type="ARBA" id="ARBA00038983"/>
    </source>
</evidence>
<evidence type="ECO:0000256" key="3">
    <source>
        <dbReference type="ARBA" id="ARBA00022605"/>
    </source>
</evidence>
<keyword evidence="6 13" id="KW-0560">Oxidoreductase</keyword>
<evidence type="ECO:0000256" key="6">
    <source>
        <dbReference type="ARBA" id="ARBA00023002"/>
    </source>
</evidence>
<comment type="function">
    <text evidence="13">Catalyzes the conversion of 4-hydroxy-tetrahydrodipicolinate (HTPA) to tetrahydrodipicolinate.</text>
</comment>
<dbReference type="Proteomes" id="UP000526501">
    <property type="component" value="Unassembled WGS sequence"/>
</dbReference>
<protein>
    <recommendedName>
        <fullName evidence="10 13">4-hydroxy-tetrahydrodipicolinate reductase</fullName>
        <shortName evidence="13">HTPA reductase</shortName>
        <ecNumber evidence="10 13">1.17.1.8</ecNumber>
    </recommendedName>
</protein>
<accession>A0A7X1B9G4</accession>
<dbReference type="PIRSF" id="PIRSF000161">
    <property type="entry name" value="DHPR"/>
    <property type="match status" value="1"/>
</dbReference>
<comment type="caution">
    <text evidence="13">Lacks conserved residue(s) required for the propagation of feature annotation.</text>
</comment>
<proteinExistence type="inferred from homology"/>
<dbReference type="Pfam" id="PF05173">
    <property type="entry name" value="DapB_C"/>
    <property type="match status" value="1"/>
</dbReference>
<dbReference type="PANTHER" id="PTHR20836">
    <property type="entry name" value="DIHYDRODIPICOLINATE REDUCTASE"/>
    <property type="match status" value="1"/>
</dbReference>
<gene>
    <name evidence="13" type="primary">dapB</name>
    <name evidence="16" type="ORF">H5P27_18300</name>
</gene>
<dbReference type="PROSITE" id="PS01298">
    <property type="entry name" value="DAPB"/>
    <property type="match status" value="1"/>
</dbReference>
<evidence type="ECO:0000256" key="12">
    <source>
        <dbReference type="ARBA" id="ARBA00049396"/>
    </source>
</evidence>
<dbReference type="PANTHER" id="PTHR20836:SF0">
    <property type="entry name" value="4-HYDROXY-TETRAHYDRODIPICOLINATE REDUCTASE 1, CHLOROPLASTIC-RELATED"/>
    <property type="match status" value="1"/>
</dbReference>
<dbReference type="GO" id="GO:0051287">
    <property type="term" value="F:NAD binding"/>
    <property type="evidence" value="ECO:0007669"/>
    <property type="project" value="UniProtKB-UniRule"/>
</dbReference>
<dbReference type="Gene3D" id="3.40.50.720">
    <property type="entry name" value="NAD(P)-binding Rossmann-like Domain"/>
    <property type="match status" value="1"/>
</dbReference>
<dbReference type="GO" id="GO:0008839">
    <property type="term" value="F:4-hydroxy-tetrahydrodipicolinate reductase"/>
    <property type="evidence" value="ECO:0007669"/>
    <property type="project" value="UniProtKB-UniRule"/>
</dbReference>
<comment type="subunit">
    <text evidence="13">Homotetramer.</text>
</comment>
<dbReference type="UniPathway" id="UPA00034">
    <property type="reaction ID" value="UER00018"/>
</dbReference>
<name>A0A7X1B9G4_9BACT</name>
<dbReference type="SUPFAM" id="SSF55347">
    <property type="entry name" value="Glyceraldehyde-3-phosphate dehydrogenase-like, C-terminal domain"/>
    <property type="match status" value="1"/>
</dbReference>
<evidence type="ECO:0000259" key="14">
    <source>
        <dbReference type="Pfam" id="PF01113"/>
    </source>
</evidence>
<comment type="caution">
    <text evidence="13">Was originally thought to be a dihydrodipicolinate reductase (DHDPR), catalyzing the conversion of dihydrodipicolinate to tetrahydrodipicolinate. However, it was shown in E.coli that the substrate of the enzymatic reaction is not dihydrodipicolinate (DHDP) but in fact (2S,4S)-4-hydroxy-2,3,4,5-tetrahydrodipicolinic acid (HTPA), the product released by the DapA-catalyzed reaction.</text>
</comment>
<sequence>MSLKICIVGAKGRMGQAIAEATVEAGHKVVAKIDQGDDLKAGIAAADAVIDFSFHTVTESVFQTAAELGKPVVCGTTGHSQEEKAKLLEIASKTATVWAGNFSIGVNLLCYLVEKAAGILPMDYNAEIVEMHHRLKKDAPSGTALMLADAVLEPRGLNYDDLRHGREGITGERTEREVGMHSLRGGDVVGDHTVIFSDVGERVELTHKASSRAIFARGAVRAAAWSVGKKPGIYGIREVLGLA</sequence>
<evidence type="ECO:0000256" key="9">
    <source>
        <dbReference type="ARBA" id="ARBA00037922"/>
    </source>
</evidence>
<evidence type="ECO:0000256" key="11">
    <source>
        <dbReference type="ARBA" id="ARBA00049080"/>
    </source>
</evidence>
<dbReference type="NCBIfam" id="TIGR00036">
    <property type="entry name" value="dapB"/>
    <property type="match status" value="1"/>
</dbReference>
<dbReference type="EMBL" id="JACHVC010000013">
    <property type="protein sequence ID" value="MBC2608012.1"/>
    <property type="molecule type" value="Genomic_DNA"/>
</dbReference>
<dbReference type="GO" id="GO:0016726">
    <property type="term" value="F:oxidoreductase activity, acting on CH or CH2 groups, NAD or NADP as acceptor"/>
    <property type="evidence" value="ECO:0007669"/>
    <property type="project" value="UniProtKB-UniRule"/>
</dbReference>
<evidence type="ECO:0000256" key="13">
    <source>
        <dbReference type="HAMAP-Rule" id="MF_00102"/>
    </source>
</evidence>
<feature type="active site" description="Proton donor" evidence="13">
    <location>
        <position position="136"/>
    </location>
</feature>
<feature type="active site" description="Proton donor/acceptor" evidence="13">
    <location>
        <position position="132"/>
    </location>
</feature>
<keyword evidence="7 13" id="KW-0520">NAD</keyword>
<dbReference type="Pfam" id="PF01113">
    <property type="entry name" value="DapB_N"/>
    <property type="match status" value="1"/>
</dbReference>
<evidence type="ECO:0000256" key="1">
    <source>
        <dbReference type="ARBA" id="ARBA00006642"/>
    </source>
</evidence>
<dbReference type="RefSeq" id="WP_185661870.1">
    <property type="nucleotide sequence ID" value="NZ_CAWPOO010000013.1"/>
</dbReference>
<reference evidence="16 17" key="1">
    <citation type="submission" date="2020-07" db="EMBL/GenBank/DDBJ databases">
        <authorList>
            <person name="Feng X."/>
        </authorList>
    </citation>
    <scope>NUCLEOTIDE SEQUENCE [LARGE SCALE GENOMIC DNA]</scope>
    <source>
        <strain evidence="16 17">JCM23202</strain>
    </source>
</reference>
<dbReference type="SUPFAM" id="SSF51735">
    <property type="entry name" value="NAD(P)-binding Rossmann-fold domains"/>
    <property type="match status" value="1"/>
</dbReference>
<dbReference type="GO" id="GO:0050661">
    <property type="term" value="F:NADP binding"/>
    <property type="evidence" value="ECO:0007669"/>
    <property type="project" value="UniProtKB-UniRule"/>
</dbReference>
<dbReference type="InterPro" id="IPR000846">
    <property type="entry name" value="DapB_N"/>
</dbReference>
<keyword evidence="8 13" id="KW-0457">Lysine biosynthesis</keyword>
<keyword evidence="5 13" id="KW-0220">Diaminopimelate biosynthesis</keyword>
<evidence type="ECO:0000256" key="4">
    <source>
        <dbReference type="ARBA" id="ARBA00022857"/>
    </source>
</evidence>
<dbReference type="CDD" id="cd02274">
    <property type="entry name" value="DHDPR_N"/>
    <property type="match status" value="1"/>
</dbReference>
<evidence type="ECO:0000256" key="8">
    <source>
        <dbReference type="ARBA" id="ARBA00023154"/>
    </source>
</evidence>
<evidence type="ECO:0000313" key="16">
    <source>
        <dbReference type="EMBL" id="MBC2608012.1"/>
    </source>
</evidence>
<organism evidence="16 17">
    <name type="scientific">Pelagicoccus albus</name>
    <dbReference type="NCBI Taxonomy" id="415222"/>
    <lineage>
        <taxon>Bacteria</taxon>
        <taxon>Pseudomonadati</taxon>
        <taxon>Verrucomicrobiota</taxon>
        <taxon>Opitutia</taxon>
        <taxon>Puniceicoccales</taxon>
        <taxon>Pelagicoccaceae</taxon>
        <taxon>Pelagicoccus</taxon>
    </lineage>
</organism>
<dbReference type="Gene3D" id="3.30.360.10">
    <property type="entry name" value="Dihydrodipicolinate Reductase, domain 2"/>
    <property type="match status" value="1"/>
</dbReference>
<dbReference type="InterPro" id="IPR036291">
    <property type="entry name" value="NAD(P)-bd_dom_sf"/>
</dbReference>
<feature type="binding site" evidence="13">
    <location>
        <begin position="142"/>
        <end position="143"/>
    </location>
    <ligand>
        <name>(S)-2,3,4,5-tetrahydrodipicolinate</name>
        <dbReference type="ChEBI" id="CHEBI:16845"/>
    </ligand>
</feature>
<keyword evidence="4 13" id="KW-0521">NADP</keyword>
<dbReference type="FunFam" id="3.30.360.10:FF:000004">
    <property type="entry name" value="4-hydroxy-tetrahydrodipicolinate reductase"/>
    <property type="match status" value="1"/>
</dbReference>
<comment type="catalytic activity">
    <reaction evidence="12 13">
        <text>(S)-2,3,4,5-tetrahydrodipicolinate + NAD(+) + H2O = (2S,4S)-4-hydroxy-2,3,4,5-tetrahydrodipicolinate + NADH + H(+)</text>
        <dbReference type="Rhea" id="RHEA:35323"/>
        <dbReference type="ChEBI" id="CHEBI:15377"/>
        <dbReference type="ChEBI" id="CHEBI:15378"/>
        <dbReference type="ChEBI" id="CHEBI:16845"/>
        <dbReference type="ChEBI" id="CHEBI:57540"/>
        <dbReference type="ChEBI" id="CHEBI:57945"/>
        <dbReference type="ChEBI" id="CHEBI:67139"/>
        <dbReference type="EC" id="1.17.1.8"/>
    </reaction>
</comment>
<dbReference type="EC" id="1.17.1.8" evidence="10 13"/>
<comment type="catalytic activity">
    <reaction evidence="11 13">
        <text>(S)-2,3,4,5-tetrahydrodipicolinate + NADP(+) + H2O = (2S,4S)-4-hydroxy-2,3,4,5-tetrahydrodipicolinate + NADPH + H(+)</text>
        <dbReference type="Rhea" id="RHEA:35331"/>
        <dbReference type="ChEBI" id="CHEBI:15377"/>
        <dbReference type="ChEBI" id="CHEBI:15378"/>
        <dbReference type="ChEBI" id="CHEBI:16845"/>
        <dbReference type="ChEBI" id="CHEBI:57783"/>
        <dbReference type="ChEBI" id="CHEBI:58349"/>
        <dbReference type="ChEBI" id="CHEBI:67139"/>
        <dbReference type="EC" id="1.17.1.8"/>
    </reaction>
</comment>
<dbReference type="GO" id="GO:0009089">
    <property type="term" value="P:lysine biosynthetic process via diaminopimelate"/>
    <property type="evidence" value="ECO:0007669"/>
    <property type="project" value="UniProtKB-UniRule"/>
</dbReference>
<dbReference type="GO" id="GO:0005829">
    <property type="term" value="C:cytosol"/>
    <property type="evidence" value="ECO:0007669"/>
    <property type="project" value="TreeGrafter"/>
</dbReference>
<feature type="binding site" evidence="13">
    <location>
        <begin position="75"/>
        <end position="77"/>
    </location>
    <ligand>
        <name>NAD(+)</name>
        <dbReference type="ChEBI" id="CHEBI:57540"/>
    </ligand>
</feature>
<dbReference type="InterPro" id="IPR022664">
    <property type="entry name" value="DapB_N_CS"/>
</dbReference>
<comment type="pathway">
    <text evidence="9 13">Amino-acid biosynthesis; L-lysine biosynthesis via DAP pathway; (S)-tetrahydrodipicolinate from L-aspartate: step 4/4.</text>
</comment>
<dbReference type="HAMAP" id="MF_00102">
    <property type="entry name" value="DapB"/>
    <property type="match status" value="1"/>
</dbReference>
<feature type="domain" description="Dihydrodipicolinate reductase C-terminal" evidence="15">
    <location>
        <begin position="105"/>
        <end position="240"/>
    </location>
</feature>
<evidence type="ECO:0000256" key="2">
    <source>
        <dbReference type="ARBA" id="ARBA00022490"/>
    </source>
</evidence>
<feature type="binding site" evidence="13">
    <location>
        <position position="34"/>
    </location>
    <ligand>
        <name>NAD(+)</name>
        <dbReference type="ChEBI" id="CHEBI:57540"/>
    </ligand>
</feature>
<keyword evidence="3 13" id="KW-0028">Amino-acid biosynthesis</keyword>
<dbReference type="AlphaFoldDB" id="A0A7X1B9G4"/>
<keyword evidence="17" id="KW-1185">Reference proteome</keyword>
<feature type="binding site" evidence="13">
    <location>
        <position position="133"/>
    </location>
    <ligand>
        <name>(S)-2,3,4,5-tetrahydrodipicolinate</name>
        <dbReference type="ChEBI" id="CHEBI:16845"/>
    </ligand>
</feature>
<dbReference type="InterPro" id="IPR022663">
    <property type="entry name" value="DapB_C"/>
</dbReference>
<dbReference type="GO" id="GO:0019877">
    <property type="term" value="P:diaminopimelate biosynthetic process"/>
    <property type="evidence" value="ECO:0007669"/>
    <property type="project" value="UniProtKB-UniRule"/>
</dbReference>
<keyword evidence="2 13" id="KW-0963">Cytoplasm</keyword>